<reference evidence="6" key="1">
    <citation type="submission" date="2021-01" db="EMBL/GenBank/DDBJ databases">
        <title>Whole genome shotgun sequence of Virgisporangium aliadipatigenens NBRC 105644.</title>
        <authorList>
            <person name="Komaki H."/>
            <person name="Tamura T."/>
        </authorList>
    </citation>
    <scope>NUCLEOTIDE SEQUENCE</scope>
    <source>
        <strain evidence="6">NBRC 105644</strain>
    </source>
</reference>
<dbReference type="Pfam" id="PF00440">
    <property type="entry name" value="TetR_N"/>
    <property type="match status" value="1"/>
</dbReference>
<dbReference type="InterPro" id="IPR050109">
    <property type="entry name" value="HTH-type_TetR-like_transc_reg"/>
</dbReference>
<dbReference type="Proteomes" id="UP000619260">
    <property type="component" value="Unassembled WGS sequence"/>
</dbReference>
<comment type="caution">
    <text evidence="6">The sequence shown here is derived from an EMBL/GenBank/DDBJ whole genome shotgun (WGS) entry which is preliminary data.</text>
</comment>
<name>A0A8J3YXS5_9ACTN</name>
<evidence type="ECO:0000256" key="4">
    <source>
        <dbReference type="PROSITE-ProRule" id="PRU00335"/>
    </source>
</evidence>
<dbReference type="PRINTS" id="PR00455">
    <property type="entry name" value="HTHTETR"/>
</dbReference>
<dbReference type="SUPFAM" id="SSF46689">
    <property type="entry name" value="Homeodomain-like"/>
    <property type="match status" value="1"/>
</dbReference>
<dbReference type="Pfam" id="PF17754">
    <property type="entry name" value="TetR_C_14"/>
    <property type="match status" value="1"/>
</dbReference>
<dbReference type="InterPro" id="IPR009057">
    <property type="entry name" value="Homeodomain-like_sf"/>
</dbReference>
<evidence type="ECO:0000313" key="6">
    <source>
        <dbReference type="EMBL" id="GIJ51735.1"/>
    </source>
</evidence>
<dbReference type="InterPro" id="IPR041347">
    <property type="entry name" value="MftR_C"/>
</dbReference>
<evidence type="ECO:0000259" key="5">
    <source>
        <dbReference type="PROSITE" id="PS50977"/>
    </source>
</evidence>
<dbReference type="AlphaFoldDB" id="A0A8J3YXS5"/>
<evidence type="ECO:0000256" key="2">
    <source>
        <dbReference type="ARBA" id="ARBA00023125"/>
    </source>
</evidence>
<dbReference type="PANTHER" id="PTHR30055">
    <property type="entry name" value="HTH-TYPE TRANSCRIPTIONAL REGULATOR RUTR"/>
    <property type="match status" value="1"/>
</dbReference>
<evidence type="ECO:0000256" key="1">
    <source>
        <dbReference type="ARBA" id="ARBA00023015"/>
    </source>
</evidence>
<dbReference type="InterPro" id="IPR001647">
    <property type="entry name" value="HTH_TetR"/>
</dbReference>
<organism evidence="6 7">
    <name type="scientific">Virgisporangium aliadipatigenens</name>
    <dbReference type="NCBI Taxonomy" id="741659"/>
    <lineage>
        <taxon>Bacteria</taxon>
        <taxon>Bacillati</taxon>
        <taxon>Actinomycetota</taxon>
        <taxon>Actinomycetes</taxon>
        <taxon>Micromonosporales</taxon>
        <taxon>Micromonosporaceae</taxon>
        <taxon>Virgisporangium</taxon>
    </lineage>
</organism>
<dbReference type="Gene3D" id="1.10.357.10">
    <property type="entry name" value="Tetracycline Repressor, domain 2"/>
    <property type="match status" value="1"/>
</dbReference>
<evidence type="ECO:0000256" key="3">
    <source>
        <dbReference type="ARBA" id="ARBA00023163"/>
    </source>
</evidence>
<protein>
    <recommendedName>
        <fullName evidence="5">HTH tetR-type domain-containing protein</fullName>
    </recommendedName>
</protein>
<proteinExistence type="predicted"/>
<keyword evidence="2 4" id="KW-0238">DNA-binding</keyword>
<dbReference type="GO" id="GO:0003700">
    <property type="term" value="F:DNA-binding transcription factor activity"/>
    <property type="evidence" value="ECO:0007669"/>
    <property type="project" value="TreeGrafter"/>
</dbReference>
<dbReference type="RefSeq" id="WP_203905125.1">
    <property type="nucleotide sequence ID" value="NZ_BOPF01000053.1"/>
</dbReference>
<dbReference type="PANTHER" id="PTHR30055:SF234">
    <property type="entry name" value="HTH-TYPE TRANSCRIPTIONAL REGULATOR BETI"/>
    <property type="match status" value="1"/>
</dbReference>
<feature type="DNA-binding region" description="H-T-H motif" evidence="4">
    <location>
        <begin position="36"/>
        <end position="55"/>
    </location>
</feature>
<dbReference type="PROSITE" id="PS50977">
    <property type="entry name" value="HTH_TETR_2"/>
    <property type="match status" value="1"/>
</dbReference>
<dbReference type="EMBL" id="BOPF01000053">
    <property type="protein sequence ID" value="GIJ51735.1"/>
    <property type="molecule type" value="Genomic_DNA"/>
</dbReference>
<sequence>MGAVAGLRELKKQRTRAAIQEHALRLFTEQGYDATTIEQIAAAAEISPATFFRYFPTKEDLLIQDDHDPLLTAALLAAPPDMPTVAAVRKAMRDVFGNMPEEQLASIKVRLRMIVSVPSARARAIDNIMASVDVLAEPLGRRQGVPATDPRVRAQAGALIGAMTAGALGWVGDDGPGDLRDVVDDALAALDGLTG</sequence>
<keyword evidence="3" id="KW-0804">Transcription</keyword>
<dbReference type="Gene3D" id="1.10.10.60">
    <property type="entry name" value="Homeodomain-like"/>
    <property type="match status" value="1"/>
</dbReference>
<keyword evidence="7" id="KW-1185">Reference proteome</keyword>
<dbReference type="PROSITE" id="PS01081">
    <property type="entry name" value="HTH_TETR_1"/>
    <property type="match status" value="1"/>
</dbReference>
<keyword evidence="1" id="KW-0805">Transcription regulation</keyword>
<feature type="domain" description="HTH tetR-type" evidence="5">
    <location>
        <begin position="13"/>
        <end position="73"/>
    </location>
</feature>
<accession>A0A8J3YXS5</accession>
<dbReference type="GO" id="GO:0000976">
    <property type="term" value="F:transcription cis-regulatory region binding"/>
    <property type="evidence" value="ECO:0007669"/>
    <property type="project" value="TreeGrafter"/>
</dbReference>
<evidence type="ECO:0000313" key="7">
    <source>
        <dbReference type="Proteomes" id="UP000619260"/>
    </source>
</evidence>
<dbReference type="InterPro" id="IPR023772">
    <property type="entry name" value="DNA-bd_HTH_TetR-type_CS"/>
</dbReference>
<gene>
    <name evidence="6" type="ORF">Val02_86210</name>
</gene>